<reference evidence="3" key="2">
    <citation type="submission" date="2024-05" db="EMBL/GenBank/DDBJ databases">
        <title>Rhodohalobacter halophilus gen. nov., sp. nov., a moderately halophilic member of the family Balneolaceae.</title>
        <authorList>
            <person name="Xia J."/>
        </authorList>
    </citation>
    <scope>NUCLEOTIDE SEQUENCE</scope>
    <source>
        <strain evidence="3">WB101</strain>
    </source>
</reference>
<dbReference type="EMBL" id="JAKLWS010000004">
    <property type="protein sequence ID" value="MCG2587904.1"/>
    <property type="molecule type" value="Genomic_DNA"/>
</dbReference>
<protein>
    <recommendedName>
        <fullName evidence="2">Bacterial repeat domain-containing protein</fullName>
    </recommendedName>
</protein>
<evidence type="ECO:0000259" key="2">
    <source>
        <dbReference type="Pfam" id="PF18998"/>
    </source>
</evidence>
<dbReference type="Proteomes" id="UP001165366">
    <property type="component" value="Unassembled WGS sequence"/>
</dbReference>
<evidence type="ECO:0000256" key="1">
    <source>
        <dbReference type="SAM" id="MobiDB-lite"/>
    </source>
</evidence>
<gene>
    <name evidence="3" type="ORF">L6773_04970</name>
</gene>
<accession>A0ABS9KAM8</accession>
<dbReference type="Pfam" id="PF18998">
    <property type="entry name" value="Flg_new_2"/>
    <property type="match status" value="3"/>
</dbReference>
<dbReference type="InterPro" id="IPR044060">
    <property type="entry name" value="Bacterial_rp_domain"/>
</dbReference>
<feature type="region of interest" description="Disordered" evidence="1">
    <location>
        <begin position="36"/>
        <end position="60"/>
    </location>
</feature>
<feature type="compositionally biased region" description="Polar residues" evidence="1">
    <location>
        <begin position="36"/>
        <end position="47"/>
    </location>
</feature>
<feature type="domain" description="Bacterial repeat" evidence="2">
    <location>
        <begin position="187"/>
        <end position="258"/>
    </location>
</feature>
<reference evidence="3" key="1">
    <citation type="submission" date="2022-01" db="EMBL/GenBank/DDBJ databases">
        <authorList>
            <person name="Wang Y."/>
        </authorList>
    </citation>
    <scope>NUCLEOTIDE SEQUENCE</scope>
    <source>
        <strain evidence="3">WB101</strain>
    </source>
</reference>
<comment type="caution">
    <text evidence="3">The sequence shown here is derived from an EMBL/GenBank/DDBJ whole genome shotgun (WGS) entry which is preliminary data.</text>
</comment>
<evidence type="ECO:0000313" key="3">
    <source>
        <dbReference type="EMBL" id="MCG2587904.1"/>
    </source>
</evidence>
<feature type="domain" description="Bacterial repeat" evidence="2">
    <location>
        <begin position="111"/>
        <end position="183"/>
    </location>
</feature>
<sequence>MPDQIQTPFSICRVVYYSLIISALLTATLSCGTESKPTYQLTTSSTPAAGGTVSPASGEFKDGDEVQLRATANENWVFDGWEGDQTGAQNPVMVMMDSDKSVNARFVKQQYPLTVNIQGEGTVTETIVQAKMTDYEHGTIVQLLANSETGNEFARWEGAVESMENPVEVTVDGPKEVTAVFEVSEFTVDIRAEGPGDVSIDPDKEMYEYNETVQFEADPDPGNEFLGWFNESGTFQMLEMDFEYQITEDLDITAFFSSVEDAFIFETTEIVEEDGNVVRFEMNITNFLLNQITLIETAVLDESDDVVGVFDFEGIAPLEPRTQYPFQGTFEGETTDAETFQDWSLVWEFEYEGNTYMKTYVIGEPSVSAKKQYSPMNQVGTGTSIQLNID</sequence>
<evidence type="ECO:0000313" key="4">
    <source>
        <dbReference type="Proteomes" id="UP001165366"/>
    </source>
</evidence>
<proteinExistence type="predicted"/>
<organism evidence="3 4">
    <name type="scientific">Rhodohalobacter sulfatireducens</name>
    <dbReference type="NCBI Taxonomy" id="2911366"/>
    <lineage>
        <taxon>Bacteria</taxon>
        <taxon>Pseudomonadati</taxon>
        <taxon>Balneolota</taxon>
        <taxon>Balneolia</taxon>
        <taxon>Balneolales</taxon>
        <taxon>Balneolaceae</taxon>
        <taxon>Rhodohalobacter</taxon>
    </lineage>
</organism>
<name>A0ABS9KAM8_9BACT</name>
<keyword evidence="4" id="KW-1185">Reference proteome</keyword>
<feature type="domain" description="Bacterial repeat" evidence="2">
    <location>
        <begin position="42"/>
        <end position="109"/>
    </location>
</feature>
<dbReference type="RefSeq" id="WP_237852747.1">
    <property type="nucleotide sequence ID" value="NZ_JAKLWS010000004.1"/>
</dbReference>